<accession>A0ABZ3IVV7</accession>
<evidence type="ECO:0008006" key="3">
    <source>
        <dbReference type="Google" id="ProtNLM"/>
    </source>
</evidence>
<keyword evidence="2" id="KW-1185">Reference proteome</keyword>
<proteinExistence type="predicted"/>
<gene>
    <name evidence="1" type="ORF">SPACI_001270</name>
</gene>
<dbReference type="Gene3D" id="1.25.40.10">
    <property type="entry name" value="Tetratricopeptide repeat domain"/>
    <property type="match status" value="1"/>
</dbReference>
<dbReference type="Pfam" id="PF09986">
    <property type="entry name" value="DUF2225"/>
    <property type="match status" value="1"/>
</dbReference>
<sequence>MADPIYSVEKECPVCQKKFTVTRTRGRQTLVKQDSDFCSHFQELNPYYYTVWVCSHCGYAAADTYFENLSVSAQDKIAKFLADRTVHVNYSGTRTREQAIGAYKLAIFFAELIAAPNSRLAELYLKLAWIYREGEDQEDEKATLALACEHYEQALLRERLPIGNLSEAAVSYLIGELSRRIGQTEKALLYLGKVVESPAAKLEPRVINLAREAWREARAARDEEKANKAAPAKAEA</sequence>
<reference evidence="1" key="1">
    <citation type="submission" date="2024-05" db="EMBL/GenBank/DDBJ databases">
        <title>Isolation and characterization of Sporomusa carbonis sp. nov., a carboxydotrophic hydrogenogen in the genus of Sporomusa isolated from a charcoal burning pile.</title>
        <authorList>
            <person name="Boeer T."/>
            <person name="Rosenbaum F."/>
            <person name="Eysell L."/>
            <person name="Mueller V."/>
            <person name="Daniel R."/>
            <person name="Poehlein A."/>
        </authorList>
    </citation>
    <scope>NUCLEOTIDE SEQUENCE [LARGE SCALE GENOMIC DNA]</scope>
    <source>
        <strain evidence="1">DSM 3132</strain>
    </source>
</reference>
<dbReference type="RefSeq" id="WP_093796593.1">
    <property type="nucleotide sequence ID" value="NZ_CP155571.1"/>
</dbReference>
<dbReference type="InterPro" id="IPR018708">
    <property type="entry name" value="DUF2225"/>
</dbReference>
<protein>
    <recommendedName>
        <fullName evidence="3">DUF2225 domain-containing protein</fullName>
    </recommendedName>
</protein>
<evidence type="ECO:0000313" key="2">
    <source>
        <dbReference type="Proteomes" id="UP000216052"/>
    </source>
</evidence>
<dbReference type="EMBL" id="CP155571">
    <property type="protein sequence ID" value="XFO70140.1"/>
    <property type="molecule type" value="Genomic_DNA"/>
</dbReference>
<dbReference type="InterPro" id="IPR011990">
    <property type="entry name" value="TPR-like_helical_dom_sf"/>
</dbReference>
<name>A0ABZ3IVV7_SPOA4</name>
<evidence type="ECO:0000313" key="1">
    <source>
        <dbReference type="EMBL" id="XFO70140.1"/>
    </source>
</evidence>
<organism evidence="1 2">
    <name type="scientific">Sporomusa acidovorans (strain ATCC 49682 / DSM 3132 / Mol)</name>
    <dbReference type="NCBI Taxonomy" id="1123286"/>
    <lineage>
        <taxon>Bacteria</taxon>
        <taxon>Bacillati</taxon>
        <taxon>Bacillota</taxon>
        <taxon>Negativicutes</taxon>
        <taxon>Selenomonadales</taxon>
        <taxon>Sporomusaceae</taxon>
        <taxon>Sporomusa</taxon>
    </lineage>
</organism>
<dbReference type="Proteomes" id="UP000216052">
    <property type="component" value="Chromosome"/>
</dbReference>